<accession>A0A9P5UAM6</accession>
<evidence type="ECO:0000256" key="1">
    <source>
        <dbReference type="ARBA" id="ARBA00023268"/>
    </source>
</evidence>
<feature type="compositionally biased region" description="Polar residues" evidence="2">
    <location>
        <begin position="42"/>
        <end position="56"/>
    </location>
</feature>
<dbReference type="AlphaFoldDB" id="A0A9P5UAM6"/>
<dbReference type="GO" id="GO:0043041">
    <property type="term" value="P:amino acid activation for nonribosomal peptide biosynthetic process"/>
    <property type="evidence" value="ECO:0007669"/>
    <property type="project" value="TreeGrafter"/>
</dbReference>
<keyword evidence="4" id="KW-1185">Reference proteome</keyword>
<feature type="region of interest" description="Disordered" evidence="2">
    <location>
        <begin position="38"/>
        <end position="59"/>
    </location>
</feature>
<organism evidence="3 4">
    <name type="scientific">Rhodocollybia butyracea</name>
    <dbReference type="NCBI Taxonomy" id="206335"/>
    <lineage>
        <taxon>Eukaryota</taxon>
        <taxon>Fungi</taxon>
        <taxon>Dikarya</taxon>
        <taxon>Basidiomycota</taxon>
        <taxon>Agaricomycotina</taxon>
        <taxon>Agaricomycetes</taxon>
        <taxon>Agaricomycetidae</taxon>
        <taxon>Agaricales</taxon>
        <taxon>Marasmiineae</taxon>
        <taxon>Omphalotaceae</taxon>
        <taxon>Rhodocollybia</taxon>
    </lineage>
</organism>
<proteinExistence type="predicted"/>
<dbReference type="OrthoDB" id="416786at2759"/>
<dbReference type="EMBL" id="JADNRY010000026">
    <property type="protein sequence ID" value="KAF9072169.1"/>
    <property type="molecule type" value="Genomic_DNA"/>
</dbReference>
<dbReference type="Proteomes" id="UP000772434">
    <property type="component" value="Unassembled WGS sequence"/>
</dbReference>
<dbReference type="InterPro" id="IPR023213">
    <property type="entry name" value="CAT-like_dom_sf"/>
</dbReference>
<dbReference type="Gene3D" id="3.30.559.30">
    <property type="entry name" value="Nonribosomal peptide synthetase, condensation domain"/>
    <property type="match status" value="1"/>
</dbReference>
<sequence>MSVTPLGNMSSKNSDPSNTPISDSLEDHQFVATSARLLHSRPTPSTPGESRAQPKQYSPFLLSPPGWQESVGAIGLKVADLEDVYPCSTTARFWVDLALRNQGRALLGQFQRDLGTDLDPSRFIEAWEQLRFIEPALRTVFMKVPASGAGLTACAVLRPEIRILEARGPTVEMVTLENGMEMTKTIKDVLGEHRLMLGVIPIKNWLILDKASMSWTWVFSWHHALYDAKTLGYQTKELTLLYDRGQEAMHSLLAKRGVHNSFGAYLHSISGSRHSRFWDNYLAGASAPVWPPSKVGYSSDYSTFLHSTGQWPRNAADVARKIGVATAVVLRTAFAVAQFEQQEHLPHQCSDVIIYEAVECRALAGVGDVWGFCTNVDILRVPLSHLLSTRSETAAEKGRYLERLVETTLPAIAEGMEVAAKVLGSKVEAGSHFQTSMLNILDMSGGSGDLNRNERQYGYKEAQFVKGRTGGPVFVDNLLVLNCVGNYFPCSMQVTAMEENTMFICSYDPDILNKEDVDVFVQRQVEVLDELSAF</sequence>
<gene>
    <name evidence="3" type="ORF">BDP27DRAFT_1361233</name>
</gene>
<protein>
    <submittedName>
        <fullName evidence="3">Uncharacterized protein</fullName>
    </submittedName>
</protein>
<evidence type="ECO:0000256" key="2">
    <source>
        <dbReference type="SAM" id="MobiDB-lite"/>
    </source>
</evidence>
<reference evidence="3" key="1">
    <citation type="submission" date="2020-11" db="EMBL/GenBank/DDBJ databases">
        <authorList>
            <consortium name="DOE Joint Genome Institute"/>
            <person name="Ahrendt S."/>
            <person name="Riley R."/>
            <person name="Andreopoulos W."/>
            <person name="Labutti K."/>
            <person name="Pangilinan J."/>
            <person name="Ruiz-Duenas F.J."/>
            <person name="Barrasa J.M."/>
            <person name="Sanchez-Garcia M."/>
            <person name="Camarero S."/>
            <person name="Miyauchi S."/>
            <person name="Serrano A."/>
            <person name="Linde D."/>
            <person name="Babiker R."/>
            <person name="Drula E."/>
            <person name="Ayuso-Fernandez I."/>
            <person name="Pacheco R."/>
            <person name="Padilla G."/>
            <person name="Ferreira P."/>
            <person name="Barriuso J."/>
            <person name="Kellner H."/>
            <person name="Castanera R."/>
            <person name="Alfaro M."/>
            <person name="Ramirez L."/>
            <person name="Pisabarro A.G."/>
            <person name="Kuo A."/>
            <person name="Tritt A."/>
            <person name="Lipzen A."/>
            <person name="He G."/>
            <person name="Yan M."/>
            <person name="Ng V."/>
            <person name="Cullen D."/>
            <person name="Martin F."/>
            <person name="Rosso M.-N."/>
            <person name="Henrissat B."/>
            <person name="Hibbett D."/>
            <person name="Martinez A.T."/>
            <person name="Grigoriev I.V."/>
        </authorList>
    </citation>
    <scope>NUCLEOTIDE SEQUENCE</scope>
    <source>
        <strain evidence="3">AH 40177</strain>
    </source>
</reference>
<dbReference type="Gene3D" id="3.30.559.10">
    <property type="entry name" value="Chloramphenicol acetyltransferase-like domain"/>
    <property type="match status" value="1"/>
</dbReference>
<evidence type="ECO:0000313" key="4">
    <source>
        <dbReference type="Proteomes" id="UP000772434"/>
    </source>
</evidence>
<keyword evidence="1" id="KW-0511">Multifunctional enzyme</keyword>
<dbReference type="PANTHER" id="PTHR45527:SF1">
    <property type="entry name" value="FATTY ACID SYNTHASE"/>
    <property type="match status" value="1"/>
</dbReference>
<dbReference type="SUPFAM" id="SSF52777">
    <property type="entry name" value="CoA-dependent acyltransferases"/>
    <property type="match status" value="2"/>
</dbReference>
<dbReference type="PANTHER" id="PTHR45527">
    <property type="entry name" value="NONRIBOSOMAL PEPTIDE SYNTHETASE"/>
    <property type="match status" value="1"/>
</dbReference>
<dbReference type="GO" id="GO:0005737">
    <property type="term" value="C:cytoplasm"/>
    <property type="evidence" value="ECO:0007669"/>
    <property type="project" value="TreeGrafter"/>
</dbReference>
<evidence type="ECO:0000313" key="3">
    <source>
        <dbReference type="EMBL" id="KAF9072169.1"/>
    </source>
</evidence>
<dbReference type="GO" id="GO:0044550">
    <property type="term" value="P:secondary metabolite biosynthetic process"/>
    <property type="evidence" value="ECO:0007669"/>
    <property type="project" value="TreeGrafter"/>
</dbReference>
<name>A0A9P5UAM6_9AGAR</name>
<feature type="region of interest" description="Disordered" evidence="2">
    <location>
        <begin position="1"/>
        <end position="26"/>
    </location>
</feature>
<comment type="caution">
    <text evidence="3">The sequence shown here is derived from an EMBL/GenBank/DDBJ whole genome shotgun (WGS) entry which is preliminary data.</text>
</comment>
<dbReference type="GO" id="GO:0031177">
    <property type="term" value="F:phosphopantetheine binding"/>
    <property type="evidence" value="ECO:0007669"/>
    <property type="project" value="TreeGrafter"/>
</dbReference>
<feature type="compositionally biased region" description="Polar residues" evidence="2">
    <location>
        <begin position="1"/>
        <end position="22"/>
    </location>
</feature>